<dbReference type="EMBL" id="JAAIVB010000069">
    <property type="protein sequence ID" value="NEX63405.1"/>
    <property type="molecule type" value="Genomic_DNA"/>
</dbReference>
<feature type="signal peptide" evidence="1">
    <location>
        <begin position="1"/>
        <end position="23"/>
    </location>
</feature>
<evidence type="ECO:0000313" key="2">
    <source>
        <dbReference type="EMBL" id="NEX63405.1"/>
    </source>
</evidence>
<dbReference type="Pfam" id="PF06122">
    <property type="entry name" value="TraH"/>
    <property type="match status" value="1"/>
</dbReference>
<dbReference type="Proteomes" id="UP000482155">
    <property type="component" value="Unassembled WGS sequence"/>
</dbReference>
<organism evidence="2 3">
    <name type="scientific">Noviherbaspirillum galbum</name>
    <dbReference type="NCBI Taxonomy" id="2709383"/>
    <lineage>
        <taxon>Bacteria</taxon>
        <taxon>Pseudomonadati</taxon>
        <taxon>Pseudomonadota</taxon>
        <taxon>Betaproteobacteria</taxon>
        <taxon>Burkholderiales</taxon>
        <taxon>Oxalobacteraceae</taxon>
        <taxon>Noviherbaspirillum</taxon>
    </lineage>
</organism>
<accession>A0A6B3SVI8</accession>
<sequence>MAKARVKLVALLVTGSMIMGATRADIGSALDGMWYSSAGGAINGKQSMGLYGPSISLRSPNKVYQVAYFDPPRLAAGCAGVDMTLGSFTMFKVEAFKELVRKIMQGAPGFLLQLAVKAMCDDCSSILQTFQNLANVVNSGTMNSCRISQQLYSSLNKDLQSKDFGGANTKDTLESYQNAVTGYVEDVWGAMNNLFKDSKANRQQAQNTSTDYGNTLFNTFYTNGGPDRIDFAVLGGEQEGMQIVQSLIGTKVYKSVKQSDDDSTAASVNGPQTMDDGWYAETLTFDDIVRGFDSSAQKSYLKCVDFKADPFGCQKIDPNGAYNYRGIKRYLIEKFAGPQDGITIQDFDGADGPRLAMIGDGSIMDKYMKGDVLSADELALLRKTPLQVQRMLVMLAESDPATRLALLDEAFEVMSYTLASSIGMAIVKTVAGIYQPTTGSSEKRTIAMTDQQRANLGKLNQEAQAFAKVAERNEKVERLTQRILTSKIINSKFVTP</sequence>
<keyword evidence="3" id="KW-1185">Reference proteome</keyword>
<dbReference type="RefSeq" id="WP_163967239.1">
    <property type="nucleotide sequence ID" value="NZ_JAAIVB010000069.1"/>
</dbReference>
<name>A0A6B3SVI8_9BURK</name>
<dbReference type="AlphaFoldDB" id="A0A6B3SVI8"/>
<gene>
    <name evidence="2" type="ORF">G3574_20195</name>
</gene>
<proteinExistence type="predicted"/>
<evidence type="ECO:0008006" key="4">
    <source>
        <dbReference type="Google" id="ProtNLM"/>
    </source>
</evidence>
<reference evidence="2 3" key="1">
    <citation type="submission" date="2020-02" db="EMBL/GenBank/DDBJ databases">
        <authorList>
            <person name="Kim M.K."/>
        </authorList>
    </citation>
    <scope>NUCLEOTIDE SEQUENCE [LARGE SCALE GENOMIC DNA]</scope>
    <source>
        <strain evidence="2 3">17J57-3</strain>
    </source>
</reference>
<evidence type="ECO:0000313" key="3">
    <source>
        <dbReference type="Proteomes" id="UP000482155"/>
    </source>
</evidence>
<protein>
    <recommendedName>
        <fullName evidence="4">Conjugal transfer protein TraH</fullName>
    </recommendedName>
</protein>
<feature type="chain" id="PRO_5025568618" description="Conjugal transfer protein TraH" evidence="1">
    <location>
        <begin position="24"/>
        <end position="496"/>
    </location>
</feature>
<keyword evidence="1" id="KW-0732">Signal</keyword>
<evidence type="ECO:0000256" key="1">
    <source>
        <dbReference type="SAM" id="SignalP"/>
    </source>
</evidence>
<comment type="caution">
    <text evidence="2">The sequence shown here is derived from an EMBL/GenBank/DDBJ whole genome shotgun (WGS) entry which is preliminary data.</text>
</comment>
<dbReference type="InterPro" id="IPR010927">
    <property type="entry name" value="T4SS_TraH"/>
</dbReference>